<dbReference type="RefSeq" id="WP_150400293.1">
    <property type="nucleotide sequence ID" value="NZ_VXLC01000001.1"/>
</dbReference>
<dbReference type="Proteomes" id="UP000323876">
    <property type="component" value="Unassembled WGS sequence"/>
</dbReference>
<comment type="caution">
    <text evidence="1">The sequence shown here is derived from an EMBL/GenBank/DDBJ whole genome shotgun (WGS) entry which is preliminary data.</text>
</comment>
<sequence length="200" mass="22721">MDTVDHKKSFRAAWEDPANTTYELPPLDVNQVLVDRYELASPLVFTRTMLWDMETRKARRPDIYIPYVVTGGAESWGEGDVFVRKSRQRLWLRPETDGLVLEQTHLDHANQLVTFIGAAELPGPTGELLHAGTGQPIFHVEHGAAGTEERPLNTWRIVHLTETPDSRFAAVFDRIAADPHLPAFLEIYIRDVLGIELTRR</sequence>
<protein>
    <submittedName>
        <fullName evidence="1">Uncharacterized protein</fullName>
    </submittedName>
</protein>
<keyword evidence="2" id="KW-1185">Reference proteome</keyword>
<accession>A0A5N0ERH3</accession>
<evidence type="ECO:0000313" key="2">
    <source>
        <dbReference type="Proteomes" id="UP000323876"/>
    </source>
</evidence>
<proteinExistence type="predicted"/>
<gene>
    <name evidence="1" type="ORF">F3087_03540</name>
</gene>
<dbReference type="OrthoDB" id="255603at2"/>
<name>A0A5N0ERH3_9NOCA</name>
<reference evidence="1 2" key="1">
    <citation type="submission" date="2019-09" db="EMBL/GenBank/DDBJ databases">
        <authorList>
            <person name="Wang X."/>
        </authorList>
    </citation>
    <scope>NUCLEOTIDE SEQUENCE [LARGE SCALE GENOMIC DNA]</scope>
    <source>
        <strain evidence="1 2">CICC 11023</strain>
    </source>
</reference>
<evidence type="ECO:0000313" key="1">
    <source>
        <dbReference type="EMBL" id="KAA8890381.1"/>
    </source>
</evidence>
<dbReference type="AlphaFoldDB" id="A0A5N0ERH3"/>
<dbReference type="EMBL" id="VXLC01000001">
    <property type="protein sequence ID" value="KAA8890381.1"/>
    <property type="molecule type" value="Genomic_DNA"/>
</dbReference>
<organism evidence="1 2">
    <name type="scientific">Nocardia colli</name>
    <dbReference type="NCBI Taxonomy" id="2545717"/>
    <lineage>
        <taxon>Bacteria</taxon>
        <taxon>Bacillati</taxon>
        <taxon>Actinomycetota</taxon>
        <taxon>Actinomycetes</taxon>
        <taxon>Mycobacteriales</taxon>
        <taxon>Nocardiaceae</taxon>
        <taxon>Nocardia</taxon>
    </lineage>
</organism>